<dbReference type="Proteomes" id="UP000593567">
    <property type="component" value="Unassembled WGS sequence"/>
</dbReference>
<gene>
    <name evidence="11" type="ORF">EB796_000761</name>
</gene>
<evidence type="ECO:0000256" key="2">
    <source>
        <dbReference type="ARBA" id="ARBA00004141"/>
    </source>
</evidence>
<dbReference type="GO" id="GO:0004252">
    <property type="term" value="F:serine-type endopeptidase activity"/>
    <property type="evidence" value="ECO:0007669"/>
    <property type="project" value="InterPro"/>
</dbReference>
<feature type="transmembrane region" description="Helical" evidence="9">
    <location>
        <begin position="57"/>
        <end position="78"/>
    </location>
</feature>
<proteinExistence type="inferred from homology"/>
<dbReference type="InterPro" id="IPR022764">
    <property type="entry name" value="Peptidase_S54_rhomboid_dom"/>
</dbReference>
<dbReference type="EMBL" id="VXIV02000093">
    <property type="protein sequence ID" value="KAF6040920.1"/>
    <property type="molecule type" value="Genomic_DNA"/>
</dbReference>
<evidence type="ECO:0000313" key="12">
    <source>
        <dbReference type="Proteomes" id="UP000593567"/>
    </source>
</evidence>
<dbReference type="AlphaFoldDB" id="A0A7J7KRU6"/>
<feature type="transmembrane region" description="Helical" evidence="9">
    <location>
        <begin position="179"/>
        <end position="198"/>
    </location>
</feature>
<comment type="catalytic activity">
    <reaction evidence="1">
        <text>Cleaves type-1 transmembrane domains using a catalytic dyad composed of serine and histidine that are contributed by different transmembrane domains.</text>
        <dbReference type="EC" id="3.4.21.105"/>
    </reaction>
</comment>
<dbReference type="EC" id="3.4.21.105" evidence="4"/>
<dbReference type="PANTHER" id="PTHR43731">
    <property type="entry name" value="RHOMBOID PROTEASE"/>
    <property type="match status" value="1"/>
</dbReference>
<dbReference type="GO" id="GO:0016020">
    <property type="term" value="C:membrane"/>
    <property type="evidence" value="ECO:0007669"/>
    <property type="project" value="UniProtKB-SubCell"/>
</dbReference>
<comment type="similarity">
    <text evidence="3">Belongs to the peptidase S54 family.</text>
</comment>
<evidence type="ECO:0000256" key="8">
    <source>
        <dbReference type="ARBA" id="ARBA00023136"/>
    </source>
</evidence>
<comment type="caution">
    <text evidence="11">The sequence shown here is derived from an EMBL/GenBank/DDBJ whole genome shotgun (WGS) entry which is preliminary data.</text>
</comment>
<evidence type="ECO:0000256" key="1">
    <source>
        <dbReference type="ARBA" id="ARBA00000156"/>
    </source>
</evidence>
<evidence type="ECO:0000256" key="9">
    <source>
        <dbReference type="SAM" id="Phobius"/>
    </source>
</evidence>
<protein>
    <recommendedName>
        <fullName evidence="4">rhomboid protease</fullName>
        <ecNumber evidence="4">3.4.21.105</ecNumber>
    </recommendedName>
</protein>
<keyword evidence="7 9" id="KW-1133">Transmembrane helix</keyword>
<feature type="transmembrane region" description="Helical" evidence="9">
    <location>
        <begin position="98"/>
        <end position="116"/>
    </location>
</feature>
<dbReference type="Pfam" id="PF01694">
    <property type="entry name" value="Rhomboid"/>
    <property type="match status" value="1"/>
</dbReference>
<evidence type="ECO:0000256" key="5">
    <source>
        <dbReference type="ARBA" id="ARBA00022692"/>
    </source>
</evidence>
<comment type="subcellular location">
    <subcellularLocation>
        <location evidence="2">Membrane</location>
        <topology evidence="2">Multi-pass membrane protein</topology>
    </subcellularLocation>
</comment>
<dbReference type="InterPro" id="IPR035952">
    <property type="entry name" value="Rhomboid-like_sf"/>
</dbReference>
<dbReference type="SUPFAM" id="SSF144091">
    <property type="entry name" value="Rhomboid-like"/>
    <property type="match status" value="1"/>
</dbReference>
<feature type="domain" description="Peptidase S54 rhomboid" evidence="10">
    <location>
        <begin position="146"/>
        <end position="239"/>
    </location>
</feature>
<evidence type="ECO:0000256" key="4">
    <source>
        <dbReference type="ARBA" id="ARBA00013039"/>
    </source>
</evidence>
<evidence type="ECO:0000259" key="10">
    <source>
        <dbReference type="Pfam" id="PF01694"/>
    </source>
</evidence>
<dbReference type="Gene3D" id="1.20.1540.10">
    <property type="entry name" value="Rhomboid-like"/>
    <property type="match status" value="1"/>
</dbReference>
<keyword evidence="12" id="KW-1185">Reference proteome</keyword>
<dbReference type="PANTHER" id="PTHR43731:SF14">
    <property type="entry name" value="PRESENILIN-ASSOCIATED RHOMBOID-LIKE PROTEIN, MITOCHONDRIAL"/>
    <property type="match status" value="1"/>
</dbReference>
<reference evidence="11" key="1">
    <citation type="submission" date="2020-06" db="EMBL/GenBank/DDBJ databases">
        <title>Draft genome of Bugula neritina, a colonial animal packing powerful symbionts and potential medicines.</title>
        <authorList>
            <person name="Rayko M."/>
        </authorList>
    </citation>
    <scope>NUCLEOTIDE SEQUENCE [LARGE SCALE GENOMIC DNA]</scope>
    <source>
        <strain evidence="11">Kwan_BN1</strain>
    </source>
</reference>
<keyword evidence="6" id="KW-0378">Hydrolase</keyword>
<keyword evidence="5 9" id="KW-0812">Transmembrane</keyword>
<keyword evidence="8 9" id="KW-0472">Membrane</keyword>
<organism evidence="11 12">
    <name type="scientific">Bugula neritina</name>
    <name type="common">Brown bryozoan</name>
    <name type="synonym">Sertularia neritina</name>
    <dbReference type="NCBI Taxonomy" id="10212"/>
    <lineage>
        <taxon>Eukaryota</taxon>
        <taxon>Metazoa</taxon>
        <taxon>Spiralia</taxon>
        <taxon>Lophotrochozoa</taxon>
        <taxon>Bryozoa</taxon>
        <taxon>Gymnolaemata</taxon>
        <taxon>Cheilostomatida</taxon>
        <taxon>Flustrina</taxon>
        <taxon>Buguloidea</taxon>
        <taxon>Bugulidae</taxon>
        <taxon>Bugula</taxon>
    </lineage>
</organism>
<evidence type="ECO:0000313" key="11">
    <source>
        <dbReference type="EMBL" id="KAF6040920.1"/>
    </source>
</evidence>
<dbReference type="InterPro" id="IPR050925">
    <property type="entry name" value="Rhomboid_protease_S54"/>
</dbReference>
<evidence type="ECO:0000256" key="3">
    <source>
        <dbReference type="ARBA" id="ARBA00009045"/>
    </source>
</evidence>
<sequence length="259" mass="28683">MILSTAANLSKSIILKPGVRNRLAKNVGNLRLGIITRSLGNIKSFISPKDLPLKNRVFFLMKPTILSVVAVTGASKFLKRDKKDDRSDAEKTNQKRKFAFQLIAINFGVFTIFSLGKTKNWRRITSFDLNYATDNVFGRAPILGSIFSIFNHNSWKHLIGNTAALAPILYCCNDHPSNIFVVYLTGGIFASYVSNLNIVFMVPNISLGLGASGAISALLAYSVTVDPEIRITLLMLFFGMYSDIKAVIREWQVTSPLTI</sequence>
<accession>A0A7J7KRU6</accession>
<name>A0A7J7KRU6_BUGNE</name>
<evidence type="ECO:0000256" key="7">
    <source>
        <dbReference type="ARBA" id="ARBA00022989"/>
    </source>
</evidence>
<evidence type="ECO:0000256" key="6">
    <source>
        <dbReference type="ARBA" id="ARBA00022801"/>
    </source>
</evidence>